<dbReference type="AlphaFoldDB" id="A0A0A7IAW6"/>
<evidence type="ECO:0000259" key="2">
    <source>
        <dbReference type="Pfam" id="PF01478"/>
    </source>
</evidence>
<dbReference type="Gene3D" id="1.20.120.1220">
    <property type="match status" value="1"/>
</dbReference>
<evidence type="ECO:0000256" key="1">
    <source>
        <dbReference type="SAM" id="Phobius"/>
    </source>
</evidence>
<keyword evidence="1" id="KW-1133">Transmembrane helix</keyword>
<dbReference type="InterPro" id="IPR000045">
    <property type="entry name" value="Prepilin_IV_endopep_pep"/>
</dbReference>
<dbReference type="RefSeq" id="WP_022857621.1">
    <property type="nucleotide sequence ID" value="NZ_CP007457.1"/>
</dbReference>
<sequence length="154" mass="15863">MPYFCYLPSLLFGIAVSAHDVRTRRIPRAWIACGVLCQLVAFTVAAAYAGRWEALAGALTGMVAGAGIQLALALIRPGAVGLGDVTLCALVGCAVGGHSPTAFVLWWMCMAAIGAGWILAWQALRHMQMTGAHGKAPFAPVIVAAGVAAIAFLG</sequence>
<feature type="transmembrane region" description="Helical" evidence="1">
    <location>
        <begin position="104"/>
        <end position="124"/>
    </location>
</feature>
<dbReference type="KEGG" id="bpsp:AH67_04995"/>
<dbReference type="HOGENOM" id="CLU_133285_0_0_11"/>
<dbReference type="EMBL" id="CP007457">
    <property type="protein sequence ID" value="AIZ16365.1"/>
    <property type="molecule type" value="Genomic_DNA"/>
</dbReference>
<feature type="domain" description="Prepilin type IV endopeptidase peptidase" evidence="2">
    <location>
        <begin position="11"/>
        <end position="113"/>
    </location>
</feature>
<dbReference type="Proteomes" id="UP000030636">
    <property type="component" value="Chromosome"/>
</dbReference>
<protein>
    <submittedName>
        <fullName evidence="3">Peptidase A24</fullName>
    </submittedName>
</protein>
<dbReference type="GO" id="GO:0004190">
    <property type="term" value="F:aspartic-type endopeptidase activity"/>
    <property type="evidence" value="ECO:0007669"/>
    <property type="project" value="InterPro"/>
</dbReference>
<evidence type="ECO:0000313" key="3">
    <source>
        <dbReference type="EMBL" id="AIZ16365.1"/>
    </source>
</evidence>
<evidence type="ECO:0000313" key="4">
    <source>
        <dbReference type="Proteomes" id="UP000030636"/>
    </source>
</evidence>
<feature type="transmembrane region" description="Helical" evidence="1">
    <location>
        <begin position="55"/>
        <end position="75"/>
    </location>
</feature>
<proteinExistence type="predicted"/>
<reference evidence="3 4" key="1">
    <citation type="journal article" date="2015" name="Genome Announc.">
        <title>Bifidobacterium pseudolongum Strain PV8-2, Isolated from a Stool Sample of an Anemic Kenyan Infant.</title>
        <authorList>
            <person name="Vazquez-Gutierrez P."/>
            <person name="Lacroix C."/>
            <person name="Chassard C."/>
            <person name="Klumpp J."/>
            <person name="Stevens M.J."/>
            <person name="Jans C."/>
        </authorList>
    </citation>
    <scope>NUCLEOTIDE SEQUENCE [LARGE SCALE GENOMIC DNA]</scope>
    <source>
        <strain evidence="3 4">PV8-2</strain>
    </source>
</reference>
<dbReference type="GO" id="GO:0016020">
    <property type="term" value="C:membrane"/>
    <property type="evidence" value="ECO:0007669"/>
    <property type="project" value="InterPro"/>
</dbReference>
<feature type="transmembrane region" description="Helical" evidence="1">
    <location>
        <begin position="136"/>
        <end position="153"/>
    </location>
</feature>
<organism evidence="3 4">
    <name type="scientific">Bifidobacterium pseudolongum PV8-2</name>
    <dbReference type="NCBI Taxonomy" id="1447715"/>
    <lineage>
        <taxon>Bacteria</taxon>
        <taxon>Bacillati</taxon>
        <taxon>Actinomycetota</taxon>
        <taxon>Actinomycetes</taxon>
        <taxon>Bifidobacteriales</taxon>
        <taxon>Bifidobacteriaceae</taxon>
        <taxon>Bifidobacterium</taxon>
    </lineage>
</organism>
<dbReference type="OrthoDB" id="3233720at2"/>
<accession>A0A0A7IAW6</accession>
<keyword evidence="1" id="KW-0812">Transmembrane</keyword>
<gene>
    <name evidence="3" type="ORF">AH67_04995</name>
</gene>
<name>A0A0A7IAW6_9BIFI</name>
<dbReference type="STRING" id="1447715.AH67_04995"/>
<feature type="transmembrane region" description="Helical" evidence="1">
    <location>
        <begin position="28"/>
        <end position="48"/>
    </location>
</feature>
<keyword evidence="4" id="KW-1185">Reference proteome</keyword>
<keyword evidence="1" id="KW-0472">Membrane</keyword>
<dbReference type="Pfam" id="PF01478">
    <property type="entry name" value="Peptidase_A24"/>
    <property type="match status" value="1"/>
</dbReference>